<proteinExistence type="predicted"/>
<dbReference type="Proteomes" id="UP000093451">
    <property type="component" value="Unassembled WGS sequence"/>
</dbReference>
<comment type="caution">
    <text evidence="2">The sequence shown here is derived from an EMBL/GenBank/DDBJ whole genome shotgun (WGS) entry which is preliminary data.</text>
</comment>
<reference evidence="2 3" key="1">
    <citation type="journal article" date="2016" name="PeerJ">
        <title>Gall-ID: tools for genotyping gall-causing phytopathogenic bacteria.</title>
        <authorList>
            <person name="Davis E.W.II."/>
            <person name="Weisberg A.J."/>
            <person name="Tabima J.F."/>
            <person name="Grunwald N.J."/>
            <person name="Chang J.H."/>
        </authorList>
    </citation>
    <scope>NUCLEOTIDE SEQUENCE [LARGE SCALE GENOMIC DNA]</scope>
    <source>
        <strain evidence="2 3">N2/73</strain>
    </source>
</reference>
<organism evidence="2 3">
    <name type="scientific">Agrobacterium tumefaciens</name>
    <dbReference type="NCBI Taxonomy" id="358"/>
    <lineage>
        <taxon>Bacteria</taxon>
        <taxon>Pseudomonadati</taxon>
        <taxon>Pseudomonadota</taxon>
        <taxon>Alphaproteobacteria</taxon>
        <taxon>Hyphomicrobiales</taxon>
        <taxon>Rhizobiaceae</taxon>
        <taxon>Rhizobium/Agrobacterium group</taxon>
        <taxon>Agrobacterium</taxon>
        <taxon>Agrobacterium tumefaciens complex</taxon>
    </lineage>
</organism>
<name>A0AB36EDX5_AGRTU</name>
<dbReference type="AlphaFoldDB" id="A0AB36EDX5"/>
<keyword evidence="1" id="KW-0472">Membrane</keyword>
<gene>
    <name evidence="2" type="ORF">A6U91_15370</name>
</gene>
<sequence length="186" mass="20715">MRVMDYFASRQVFCYFADHVSLLSIFPVKCWDSPGAFAENRIPSAPNGSLWALTPEIICYAYVLAFEVLGLIKTRIRIMATLAAILVVHSVAPRAVLYFSDVEYSDILKVGLFFMPGVFACPFRHAVDRCRYHFAEGLRSGVCPFLFGACILGIPDLSSDQAPRWLFLSPMASTSMVGPFSKPSRI</sequence>
<evidence type="ECO:0008006" key="4">
    <source>
        <dbReference type="Google" id="ProtNLM"/>
    </source>
</evidence>
<protein>
    <recommendedName>
        <fullName evidence="4">Acyltransferase 3 domain-containing protein</fullName>
    </recommendedName>
</protein>
<evidence type="ECO:0000256" key="1">
    <source>
        <dbReference type="SAM" id="Phobius"/>
    </source>
</evidence>
<keyword evidence="1" id="KW-0812">Transmembrane</keyword>
<keyword evidence="1" id="KW-1133">Transmembrane helix</keyword>
<dbReference type="EMBL" id="LXKT01000025">
    <property type="protein sequence ID" value="OCJ34277.1"/>
    <property type="molecule type" value="Genomic_DNA"/>
</dbReference>
<evidence type="ECO:0000313" key="3">
    <source>
        <dbReference type="Proteomes" id="UP000093451"/>
    </source>
</evidence>
<evidence type="ECO:0000313" key="2">
    <source>
        <dbReference type="EMBL" id="OCJ34277.1"/>
    </source>
</evidence>
<accession>A0AB36EDX5</accession>
<feature type="transmembrane region" description="Helical" evidence="1">
    <location>
        <begin position="48"/>
        <end position="72"/>
    </location>
</feature>